<sequence>MSDKFLENTTLITYSSSQVSAAPCNDIVKRKYYSAKSDEEHYYLAIVNNIEVADHHTYFFKVELTHYCQLCVNF</sequence>
<dbReference type="OrthoDB" id="10258at497"/>
<dbReference type="RefSeq" id="WP_021815146.1">
    <property type="nucleotide sequence ID" value="NZ_AUSW01000035.1"/>
</dbReference>
<reference evidence="1 2" key="1">
    <citation type="journal article" date="2013" name="Genome Announc.">
        <title>Draft Genome Sequence of Psychrobacter aquaticus Strain CMS 56T, Isolated from a Cyanobacterial Mat Sample Collected from Water Bodies in the McMurdo Dry Valley Region of Antarctica.</title>
        <authorList>
            <person name="Reddy G.S."/>
            <person name="Ara S."/>
            <person name="Singh A."/>
            <person name="Kumar Pinnaka A."/>
            <person name="Shivaji S."/>
        </authorList>
    </citation>
    <scope>NUCLEOTIDE SEQUENCE [LARGE SCALE GENOMIC DNA]</scope>
    <source>
        <strain evidence="1 2">CMS 56</strain>
    </source>
</reference>
<name>U4T331_9GAMM</name>
<evidence type="ECO:0000313" key="2">
    <source>
        <dbReference type="Proteomes" id="UP000016761"/>
    </source>
</evidence>
<evidence type="ECO:0000313" key="1">
    <source>
        <dbReference type="EMBL" id="ERL54386.1"/>
    </source>
</evidence>
<dbReference type="EMBL" id="AUSW01000035">
    <property type="protein sequence ID" value="ERL54386.1"/>
    <property type="molecule type" value="Genomic_DNA"/>
</dbReference>
<dbReference type="PATRIC" id="fig|1354303.4.peg.2492"/>
<accession>U4T331</accession>
<organism evidence="1 2">
    <name type="scientific">Psychrobacter aquaticus CMS 56</name>
    <dbReference type="NCBI Taxonomy" id="1354303"/>
    <lineage>
        <taxon>Bacteria</taxon>
        <taxon>Pseudomonadati</taxon>
        <taxon>Pseudomonadota</taxon>
        <taxon>Gammaproteobacteria</taxon>
        <taxon>Moraxellales</taxon>
        <taxon>Moraxellaceae</taxon>
        <taxon>Psychrobacter</taxon>
    </lineage>
</organism>
<protein>
    <submittedName>
        <fullName evidence="1">Uncharacterized protein</fullName>
    </submittedName>
</protein>
<comment type="caution">
    <text evidence="1">The sequence shown here is derived from an EMBL/GenBank/DDBJ whole genome shotgun (WGS) entry which is preliminary data.</text>
</comment>
<dbReference type="AlphaFoldDB" id="U4T331"/>
<proteinExistence type="predicted"/>
<dbReference type="Proteomes" id="UP000016761">
    <property type="component" value="Unassembled WGS sequence"/>
</dbReference>
<keyword evidence="2" id="KW-1185">Reference proteome</keyword>
<gene>
    <name evidence="1" type="ORF">M917_2534</name>
</gene>